<evidence type="ECO:0000259" key="1">
    <source>
        <dbReference type="Pfam" id="PF01926"/>
    </source>
</evidence>
<dbReference type="GO" id="GO:0005525">
    <property type="term" value="F:GTP binding"/>
    <property type="evidence" value="ECO:0007669"/>
    <property type="project" value="InterPro"/>
</dbReference>
<dbReference type="Proteomes" id="UP000054018">
    <property type="component" value="Unassembled WGS sequence"/>
</dbReference>
<dbReference type="STRING" id="765257.A0A0C9YQB8"/>
<protein>
    <submittedName>
        <fullName evidence="2">Unplaced genomic scaffold scaffold_186, whole genome shotgun sequence</fullName>
    </submittedName>
</protein>
<name>A0A0C9YQB8_9AGAM</name>
<dbReference type="InterPro" id="IPR006073">
    <property type="entry name" value="GTP-bd"/>
</dbReference>
<sequence>MAPGRIKKFLDPLPFASATHSRRSRMSHSSGAISSVPATTEATVAAAEASDPTGGVTGLVPVVTRASPATELTGEVTGRGDVDTTAETAPAHAAFHMDPKKAREYMENIERFRVLIIGRANAGKTTILQRVCNTVEKPEIFDGNGKKIDSAVVQGNIKRGYHNIEDELVFRSNPGFVFHDSSGFEAGSVKQFDKMKKFVIKHAASRTLKERIHAIWYCIPMTDYQRTVTAAEKKFFNECDTGHVPVVVLLTKVDCLNFVAIEELLDEGVEMEEAERRATERESQLLEKWQAHMKHILDQCKFPPKFYLPLTKMHEESMDCAELIQCTANVLNEEGLERLLMSTQQSSIALCIKFAMEKVVGGMLQKGKSEGQRVNMKGFELDILRWFSKHTYVSNIKKNSAVWFTKWFDHWTGCV</sequence>
<dbReference type="CDD" id="cd00882">
    <property type="entry name" value="Ras_like_GTPase"/>
    <property type="match status" value="1"/>
</dbReference>
<dbReference type="InterPro" id="IPR027417">
    <property type="entry name" value="P-loop_NTPase"/>
</dbReference>
<reference evidence="3" key="2">
    <citation type="submission" date="2015-01" db="EMBL/GenBank/DDBJ databases">
        <title>Evolutionary Origins and Diversification of the Mycorrhizal Mutualists.</title>
        <authorList>
            <consortium name="DOE Joint Genome Institute"/>
            <consortium name="Mycorrhizal Genomics Consortium"/>
            <person name="Kohler A."/>
            <person name="Kuo A."/>
            <person name="Nagy L.G."/>
            <person name="Floudas D."/>
            <person name="Copeland A."/>
            <person name="Barry K.W."/>
            <person name="Cichocki N."/>
            <person name="Veneault-Fourrey C."/>
            <person name="LaButti K."/>
            <person name="Lindquist E.A."/>
            <person name="Lipzen A."/>
            <person name="Lundell T."/>
            <person name="Morin E."/>
            <person name="Murat C."/>
            <person name="Riley R."/>
            <person name="Ohm R."/>
            <person name="Sun H."/>
            <person name="Tunlid A."/>
            <person name="Henrissat B."/>
            <person name="Grigoriev I.V."/>
            <person name="Hibbett D.S."/>
            <person name="Martin F."/>
        </authorList>
    </citation>
    <scope>NUCLEOTIDE SEQUENCE [LARGE SCALE GENOMIC DNA]</scope>
    <source>
        <strain evidence="3">441</strain>
    </source>
</reference>
<organism evidence="2 3">
    <name type="scientific">Pisolithus microcarpus 441</name>
    <dbReference type="NCBI Taxonomy" id="765257"/>
    <lineage>
        <taxon>Eukaryota</taxon>
        <taxon>Fungi</taxon>
        <taxon>Dikarya</taxon>
        <taxon>Basidiomycota</taxon>
        <taxon>Agaricomycotina</taxon>
        <taxon>Agaricomycetes</taxon>
        <taxon>Agaricomycetidae</taxon>
        <taxon>Boletales</taxon>
        <taxon>Sclerodermatineae</taxon>
        <taxon>Pisolithaceae</taxon>
        <taxon>Pisolithus</taxon>
    </lineage>
</organism>
<keyword evidence="3" id="KW-1185">Reference proteome</keyword>
<dbReference type="AlphaFoldDB" id="A0A0C9YQB8"/>
<dbReference type="SUPFAM" id="SSF52540">
    <property type="entry name" value="P-loop containing nucleoside triphosphate hydrolases"/>
    <property type="match status" value="1"/>
</dbReference>
<dbReference type="Gene3D" id="3.40.50.300">
    <property type="entry name" value="P-loop containing nucleotide triphosphate hydrolases"/>
    <property type="match status" value="1"/>
</dbReference>
<reference evidence="2 3" key="1">
    <citation type="submission" date="2014-04" db="EMBL/GenBank/DDBJ databases">
        <authorList>
            <consortium name="DOE Joint Genome Institute"/>
            <person name="Kuo A."/>
            <person name="Kohler A."/>
            <person name="Costa M.D."/>
            <person name="Nagy L.G."/>
            <person name="Floudas D."/>
            <person name="Copeland A."/>
            <person name="Barry K.W."/>
            <person name="Cichocki N."/>
            <person name="Veneault-Fourrey C."/>
            <person name="LaButti K."/>
            <person name="Lindquist E.A."/>
            <person name="Lipzen A."/>
            <person name="Lundell T."/>
            <person name="Morin E."/>
            <person name="Murat C."/>
            <person name="Sun H."/>
            <person name="Tunlid A."/>
            <person name="Henrissat B."/>
            <person name="Grigoriev I.V."/>
            <person name="Hibbett D.S."/>
            <person name="Martin F."/>
            <person name="Nordberg H.P."/>
            <person name="Cantor M.N."/>
            <person name="Hua S.X."/>
        </authorList>
    </citation>
    <scope>NUCLEOTIDE SEQUENCE [LARGE SCALE GENOMIC DNA]</scope>
    <source>
        <strain evidence="2 3">441</strain>
    </source>
</reference>
<dbReference type="EMBL" id="KN833870">
    <property type="protein sequence ID" value="KIK15969.1"/>
    <property type="molecule type" value="Genomic_DNA"/>
</dbReference>
<proteinExistence type="predicted"/>
<feature type="domain" description="G" evidence="1">
    <location>
        <begin position="113"/>
        <end position="252"/>
    </location>
</feature>
<accession>A0A0C9YQB8</accession>
<evidence type="ECO:0000313" key="3">
    <source>
        <dbReference type="Proteomes" id="UP000054018"/>
    </source>
</evidence>
<dbReference type="OrthoDB" id="10346618at2759"/>
<dbReference type="Pfam" id="PF01926">
    <property type="entry name" value="MMR_HSR1"/>
    <property type="match status" value="1"/>
</dbReference>
<gene>
    <name evidence="2" type="ORF">PISMIDRAFT_280507</name>
</gene>
<dbReference type="HOGENOM" id="CLU_023805_1_0_1"/>
<evidence type="ECO:0000313" key="2">
    <source>
        <dbReference type="EMBL" id="KIK15969.1"/>
    </source>
</evidence>